<feature type="domain" description="GH3 middle" evidence="2">
    <location>
        <begin position="414"/>
        <end position="485"/>
    </location>
</feature>
<dbReference type="Pfam" id="PF23571">
    <property type="entry name" value="GH3_M"/>
    <property type="match status" value="1"/>
</dbReference>
<dbReference type="Proteomes" id="UP000014760">
    <property type="component" value="Unassembled WGS sequence"/>
</dbReference>
<feature type="transmembrane region" description="Helical" evidence="1">
    <location>
        <begin position="33"/>
        <end position="56"/>
    </location>
</feature>
<evidence type="ECO:0000313" key="5">
    <source>
        <dbReference type="EnsemblMetazoa" id="CapteP195609"/>
    </source>
</evidence>
<name>R7TQZ6_CAPTE</name>
<organism evidence="4">
    <name type="scientific">Capitella teleta</name>
    <name type="common">Polychaete worm</name>
    <dbReference type="NCBI Taxonomy" id="283909"/>
    <lineage>
        <taxon>Eukaryota</taxon>
        <taxon>Metazoa</taxon>
        <taxon>Spiralia</taxon>
        <taxon>Lophotrochozoa</taxon>
        <taxon>Annelida</taxon>
        <taxon>Polychaeta</taxon>
        <taxon>Sedentaria</taxon>
        <taxon>Scolecida</taxon>
        <taxon>Capitellidae</taxon>
        <taxon>Capitella</taxon>
    </lineage>
</organism>
<dbReference type="EMBL" id="KB308919">
    <property type="protein sequence ID" value="ELT96084.1"/>
    <property type="molecule type" value="Genomic_DNA"/>
</dbReference>
<dbReference type="InterPro" id="IPR055378">
    <property type="entry name" value="GH3_C"/>
</dbReference>
<keyword evidence="1" id="KW-0812">Transmembrane</keyword>
<dbReference type="Pfam" id="PF23572">
    <property type="entry name" value="GH3_C"/>
    <property type="match status" value="1"/>
</dbReference>
<dbReference type="GO" id="GO:0016881">
    <property type="term" value="F:acid-amino acid ligase activity"/>
    <property type="evidence" value="ECO:0007669"/>
    <property type="project" value="TreeGrafter"/>
</dbReference>
<feature type="transmembrane region" description="Helical" evidence="1">
    <location>
        <begin position="7"/>
        <end position="27"/>
    </location>
</feature>
<sequence length="647" mass="73609">MARVVLICGFLVINSLVLAVFVLRHLFIGEAPWTLSGCVFRVCMALPLLVAAICLGDICTLRPSDSHTAWSLMTQYLFLRLLPFYTSTVYTKFITRCKDIKRTQENLLLRTLTANASTEYGRQWNFESINNREQYVEQHPVTEYKHYENYIQRVCNGEKNVMCARELCFVAMSSGTTGKFKKIPIFSGAIKQFMTNLGFFLNFIAVHMKGLQRVAVLRFKAKDRFAECGVRMGPTSCYLSPLPPYGVTPQGAGMIQNEHQQCYVTALFILAVKDLQYIDAMLAPMCLTLFKTIEQNAEKLVTDLRRGRLSEELGVDDDVRAVVNEHLNADPSRAAEVGVELHKGNDRLALRLWPHLKMIGMNTTGEFESSARLLRASFLKDVFIKTLIHAASEGNIGIVPEAFKDSVNEPSSYAFSHSTVFLEFIPEENIGEVNPRTLFLEQLELGKSYEIVVTNSNGFYRYRLGDVIRVTGFLHQNPLYEFMYRSGQLLSVKAEKTSSADYYEALRLAEKKWDGKHLVNYTATESPNMELIEDFPEKVQSKCYFLFIEVTHLDQNKSCILSQKEKQMIDEHLQRLAKMYGVCRADGSIAPMQVVQVKEGTFARLKSIMIKDTNNQQYKTPRALRNPELLTFLLRNDVSRCAKSIPC</sequence>
<evidence type="ECO:0000256" key="1">
    <source>
        <dbReference type="SAM" id="Phobius"/>
    </source>
</evidence>
<dbReference type="InterPro" id="IPR055377">
    <property type="entry name" value="GH3_M"/>
</dbReference>
<evidence type="ECO:0008006" key="7">
    <source>
        <dbReference type="Google" id="ProtNLM"/>
    </source>
</evidence>
<protein>
    <recommendedName>
        <fullName evidence="7">GH3 domain-containing protein</fullName>
    </recommendedName>
</protein>
<keyword evidence="6" id="KW-1185">Reference proteome</keyword>
<dbReference type="EnsemblMetazoa" id="CapteT195609">
    <property type="protein sequence ID" value="CapteP195609"/>
    <property type="gene ID" value="CapteG195609"/>
</dbReference>
<reference evidence="4 6" key="2">
    <citation type="journal article" date="2013" name="Nature">
        <title>Insights into bilaterian evolution from three spiralian genomes.</title>
        <authorList>
            <person name="Simakov O."/>
            <person name="Marletaz F."/>
            <person name="Cho S.J."/>
            <person name="Edsinger-Gonzales E."/>
            <person name="Havlak P."/>
            <person name="Hellsten U."/>
            <person name="Kuo D.H."/>
            <person name="Larsson T."/>
            <person name="Lv J."/>
            <person name="Arendt D."/>
            <person name="Savage R."/>
            <person name="Osoegawa K."/>
            <person name="de Jong P."/>
            <person name="Grimwood J."/>
            <person name="Chapman J.A."/>
            <person name="Shapiro H."/>
            <person name="Aerts A."/>
            <person name="Otillar R.P."/>
            <person name="Terry A.Y."/>
            <person name="Boore J.L."/>
            <person name="Grigoriev I.V."/>
            <person name="Lindberg D.R."/>
            <person name="Seaver E.C."/>
            <person name="Weisblat D.A."/>
            <person name="Putnam N.H."/>
            <person name="Rokhsar D.S."/>
        </authorList>
    </citation>
    <scope>NUCLEOTIDE SEQUENCE</scope>
    <source>
        <strain evidence="4 6">I ESC-2004</strain>
    </source>
</reference>
<dbReference type="PANTHER" id="PTHR31901">
    <property type="entry name" value="GH3 DOMAIN-CONTAINING PROTEIN"/>
    <property type="match status" value="1"/>
</dbReference>
<feature type="domain" description="GH3 C-terminal" evidence="3">
    <location>
        <begin position="504"/>
        <end position="627"/>
    </location>
</feature>
<evidence type="ECO:0000259" key="2">
    <source>
        <dbReference type="Pfam" id="PF23571"/>
    </source>
</evidence>
<evidence type="ECO:0000313" key="4">
    <source>
        <dbReference type="EMBL" id="ELT96084.1"/>
    </source>
</evidence>
<keyword evidence="1" id="KW-0472">Membrane</keyword>
<dbReference type="OrthoDB" id="10004661at2759"/>
<dbReference type="Pfam" id="PF03321">
    <property type="entry name" value="GH3"/>
    <property type="match status" value="1"/>
</dbReference>
<keyword evidence="1" id="KW-1133">Transmembrane helix</keyword>
<dbReference type="AlphaFoldDB" id="R7TQZ6"/>
<reference evidence="5" key="3">
    <citation type="submission" date="2015-06" db="UniProtKB">
        <authorList>
            <consortium name="EnsemblMetazoa"/>
        </authorList>
    </citation>
    <scope>IDENTIFICATION</scope>
</reference>
<proteinExistence type="predicted"/>
<dbReference type="EMBL" id="AMQN01011520">
    <property type="status" value="NOT_ANNOTATED_CDS"/>
    <property type="molecule type" value="Genomic_DNA"/>
</dbReference>
<gene>
    <name evidence="4" type="ORF">CAPTEDRAFT_195609</name>
</gene>
<dbReference type="InterPro" id="IPR004993">
    <property type="entry name" value="GH3"/>
</dbReference>
<dbReference type="GO" id="GO:0005737">
    <property type="term" value="C:cytoplasm"/>
    <property type="evidence" value="ECO:0007669"/>
    <property type="project" value="TreeGrafter"/>
</dbReference>
<dbReference type="OMA" id="HECCNCL"/>
<reference evidence="6" key="1">
    <citation type="submission" date="2012-12" db="EMBL/GenBank/DDBJ databases">
        <authorList>
            <person name="Hellsten U."/>
            <person name="Grimwood J."/>
            <person name="Chapman J.A."/>
            <person name="Shapiro H."/>
            <person name="Aerts A."/>
            <person name="Otillar R.P."/>
            <person name="Terry A.Y."/>
            <person name="Boore J.L."/>
            <person name="Simakov O."/>
            <person name="Marletaz F."/>
            <person name="Cho S.-J."/>
            <person name="Edsinger-Gonzales E."/>
            <person name="Havlak P."/>
            <person name="Kuo D.-H."/>
            <person name="Larsson T."/>
            <person name="Lv J."/>
            <person name="Arendt D."/>
            <person name="Savage R."/>
            <person name="Osoegawa K."/>
            <person name="de Jong P."/>
            <person name="Lindberg D.R."/>
            <person name="Seaver E.C."/>
            <person name="Weisblat D.A."/>
            <person name="Putnam N.H."/>
            <person name="Grigoriev I.V."/>
            <person name="Rokhsar D.S."/>
        </authorList>
    </citation>
    <scope>NUCLEOTIDE SEQUENCE</scope>
    <source>
        <strain evidence="6">I ESC-2004</strain>
    </source>
</reference>
<evidence type="ECO:0000259" key="3">
    <source>
        <dbReference type="Pfam" id="PF23572"/>
    </source>
</evidence>
<feature type="transmembrane region" description="Helical" evidence="1">
    <location>
        <begin position="77"/>
        <end position="95"/>
    </location>
</feature>
<dbReference type="PANTHER" id="PTHR31901:SF9">
    <property type="entry name" value="GH3 DOMAIN-CONTAINING PROTEIN"/>
    <property type="match status" value="1"/>
</dbReference>
<evidence type="ECO:0000313" key="6">
    <source>
        <dbReference type="Proteomes" id="UP000014760"/>
    </source>
</evidence>
<dbReference type="HOGENOM" id="CLU_016249_3_2_1"/>
<accession>R7TQZ6</accession>